<keyword evidence="3" id="KW-1185">Reference proteome</keyword>
<proteinExistence type="predicted"/>
<dbReference type="Proteomes" id="UP000019487">
    <property type="component" value="Unassembled WGS sequence"/>
</dbReference>
<dbReference type="OrthoDB" id="3524864at2759"/>
<gene>
    <name evidence="2" type="ORF">SBOR_1778</name>
</gene>
<name>W9CP88_SCLBF</name>
<evidence type="ECO:0000256" key="1">
    <source>
        <dbReference type="SAM" id="MobiDB-lite"/>
    </source>
</evidence>
<evidence type="ECO:0000313" key="2">
    <source>
        <dbReference type="EMBL" id="ESZ97833.1"/>
    </source>
</evidence>
<feature type="compositionally biased region" description="Polar residues" evidence="1">
    <location>
        <begin position="150"/>
        <end position="160"/>
    </location>
</feature>
<dbReference type="EMBL" id="AYSA01000066">
    <property type="protein sequence ID" value="ESZ97833.1"/>
    <property type="molecule type" value="Genomic_DNA"/>
</dbReference>
<dbReference type="AlphaFoldDB" id="W9CP88"/>
<accession>W9CP88</accession>
<comment type="caution">
    <text evidence="2">The sequence shown here is derived from an EMBL/GenBank/DDBJ whole genome shotgun (WGS) entry which is preliminary data.</text>
</comment>
<evidence type="ECO:0000313" key="3">
    <source>
        <dbReference type="Proteomes" id="UP000019487"/>
    </source>
</evidence>
<dbReference type="HOGENOM" id="CLU_1220310_0_0_1"/>
<protein>
    <submittedName>
        <fullName evidence="2">Uncharacterized protein</fullName>
    </submittedName>
</protein>
<sequence length="227" mass="26789">MDPLRNKRAEQRSYGHDHWVLKKKQDCTEAVIGIQQPSKMRIGLVNTEDPSLDRELFYDRGFGEPFDWNDTSDLSLLNEWRQETFRKYTKRNMAQMKDTTVVTVTEDRGTQETRSSQGQESDGFGDQLLAMISHRKEIEAFHVQKRRSARLTTQKPVSSRSSRRQKLTNPQKIIEFPPIDFDKVASLIPEQHQRRQRVQHRYWKMTSGLIERSFDFPDREIGTVYNL</sequence>
<reference evidence="2 3" key="1">
    <citation type="journal article" date="2014" name="Genome Announc.">
        <title>Draft genome sequence of Sclerotinia borealis, a psychrophilic plant pathogenic fungus.</title>
        <authorList>
            <person name="Mardanov A.V."/>
            <person name="Beletsky A.V."/>
            <person name="Kadnikov V.V."/>
            <person name="Ignatov A.N."/>
            <person name="Ravin N.V."/>
        </authorList>
    </citation>
    <scope>NUCLEOTIDE SEQUENCE [LARGE SCALE GENOMIC DNA]</scope>
    <source>
        <strain evidence="3">F-4157</strain>
    </source>
</reference>
<organism evidence="2 3">
    <name type="scientific">Sclerotinia borealis (strain F-4128)</name>
    <dbReference type="NCBI Taxonomy" id="1432307"/>
    <lineage>
        <taxon>Eukaryota</taxon>
        <taxon>Fungi</taxon>
        <taxon>Dikarya</taxon>
        <taxon>Ascomycota</taxon>
        <taxon>Pezizomycotina</taxon>
        <taxon>Leotiomycetes</taxon>
        <taxon>Helotiales</taxon>
        <taxon>Sclerotiniaceae</taxon>
        <taxon>Sclerotinia</taxon>
    </lineage>
</organism>
<feature type="region of interest" description="Disordered" evidence="1">
    <location>
        <begin position="147"/>
        <end position="170"/>
    </location>
</feature>